<accession>A0A4U5NXL3</accession>
<organism evidence="7 8">
    <name type="scientific">Steinernema carpocapsae</name>
    <name type="common">Entomopathogenic nematode</name>
    <dbReference type="NCBI Taxonomy" id="34508"/>
    <lineage>
        <taxon>Eukaryota</taxon>
        <taxon>Metazoa</taxon>
        <taxon>Ecdysozoa</taxon>
        <taxon>Nematoda</taxon>
        <taxon>Chromadorea</taxon>
        <taxon>Rhabditida</taxon>
        <taxon>Tylenchina</taxon>
        <taxon>Panagrolaimomorpha</taxon>
        <taxon>Strongyloidoidea</taxon>
        <taxon>Steinernematidae</taxon>
        <taxon>Steinernema</taxon>
    </lineage>
</organism>
<evidence type="ECO:0000256" key="5">
    <source>
        <dbReference type="SAM" id="Phobius"/>
    </source>
</evidence>
<evidence type="ECO:0000313" key="8">
    <source>
        <dbReference type="Proteomes" id="UP000298663"/>
    </source>
</evidence>
<name>A0A4U5NXL3_STECR</name>
<keyword evidence="8" id="KW-1185">Reference proteome</keyword>
<dbReference type="AlphaFoldDB" id="A0A4U5NXL3"/>
<evidence type="ECO:0000256" key="3">
    <source>
        <dbReference type="ARBA" id="ARBA00022989"/>
    </source>
</evidence>
<feature type="transmembrane region" description="Helical" evidence="5">
    <location>
        <begin position="6"/>
        <end position="29"/>
    </location>
</feature>
<dbReference type="PANTHER" id="PTHR23017:SF3">
    <property type="entry name" value="G-PROTEIN COUPLED RECEPTORS FAMILY 1 PROFILE DOMAIN-CONTAINING PROTEIN"/>
    <property type="match status" value="1"/>
</dbReference>
<dbReference type="PANTHER" id="PTHR23017">
    <property type="entry name" value="SERPENTINE RECEPTOR, CLASS X"/>
    <property type="match status" value="1"/>
</dbReference>
<dbReference type="Gene3D" id="1.20.1070.10">
    <property type="entry name" value="Rhodopsin 7-helix transmembrane proteins"/>
    <property type="match status" value="1"/>
</dbReference>
<dbReference type="Pfam" id="PF10328">
    <property type="entry name" value="7TM_GPCR_Srx"/>
    <property type="match status" value="1"/>
</dbReference>
<dbReference type="EMBL" id="AZBU02000003">
    <property type="protein sequence ID" value="TKR88308.1"/>
    <property type="molecule type" value="Genomic_DNA"/>
</dbReference>
<keyword evidence="4 5" id="KW-0472">Membrane</keyword>
<reference evidence="7 8" key="1">
    <citation type="journal article" date="2015" name="Genome Biol.">
        <title>Comparative genomics of Steinernema reveals deeply conserved gene regulatory networks.</title>
        <authorList>
            <person name="Dillman A.R."/>
            <person name="Macchietto M."/>
            <person name="Porter C.F."/>
            <person name="Rogers A."/>
            <person name="Williams B."/>
            <person name="Antoshechkin I."/>
            <person name="Lee M.M."/>
            <person name="Goodwin Z."/>
            <person name="Lu X."/>
            <person name="Lewis E.E."/>
            <person name="Goodrich-Blair H."/>
            <person name="Stock S.P."/>
            <person name="Adams B.J."/>
            <person name="Sternberg P.W."/>
            <person name="Mortazavi A."/>
        </authorList>
    </citation>
    <scope>NUCLEOTIDE SEQUENCE [LARGE SCALE GENOMIC DNA]</scope>
    <source>
        <strain evidence="7 8">ALL</strain>
    </source>
</reference>
<dbReference type="PROSITE" id="PS50262">
    <property type="entry name" value="G_PROTEIN_RECEP_F1_2"/>
    <property type="match status" value="1"/>
</dbReference>
<comment type="subcellular location">
    <subcellularLocation>
        <location evidence="1">Membrane</location>
    </subcellularLocation>
</comment>
<protein>
    <recommendedName>
        <fullName evidence="6">G-protein coupled receptors family 1 profile domain-containing protein</fullName>
    </recommendedName>
</protein>
<evidence type="ECO:0000259" key="6">
    <source>
        <dbReference type="PROSITE" id="PS50262"/>
    </source>
</evidence>
<dbReference type="InterPro" id="IPR019430">
    <property type="entry name" value="7TM_GPCR_serpentine_rcpt_Srx"/>
</dbReference>
<dbReference type="SUPFAM" id="SSF81321">
    <property type="entry name" value="Family A G protein-coupled receptor-like"/>
    <property type="match status" value="1"/>
</dbReference>
<dbReference type="GO" id="GO:0016020">
    <property type="term" value="C:membrane"/>
    <property type="evidence" value="ECO:0007669"/>
    <property type="project" value="UniProtKB-SubCell"/>
</dbReference>
<comment type="caution">
    <text evidence="7">The sequence shown here is derived from an EMBL/GenBank/DDBJ whole genome shotgun (WGS) entry which is preliminary data.</text>
</comment>
<dbReference type="OrthoDB" id="10519800at2759"/>
<feature type="transmembrane region" description="Helical" evidence="5">
    <location>
        <begin position="120"/>
        <end position="140"/>
    </location>
</feature>
<dbReference type="Proteomes" id="UP000298663">
    <property type="component" value="Unassembled WGS sequence"/>
</dbReference>
<feature type="transmembrane region" description="Helical" evidence="5">
    <location>
        <begin position="177"/>
        <end position="197"/>
    </location>
</feature>
<evidence type="ECO:0000313" key="7">
    <source>
        <dbReference type="EMBL" id="TKR88308.1"/>
    </source>
</evidence>
<sequence>MSLPTPLCIILASIAGVFIHYFILYRILFKNLFGAAFGRLWLLREIGYIGQCVIFVLVVGPTMQSYKNLEDAPFWIKCVFQVAIMFSYVCVISNLLIAINRYCIVSFPLEYKLIFSMRRTAVVVVLIWIVCAVATLPSLIPDCLELAALPFEPIDGVLTDEEHLWCVDVRQTLNWSIIQAAVCFTLIIDAYTFKAVRTIFKNRSKMHVAGPMQKELKLCNMIVAQQVVSILGSACFNSSYFFANRLPKEAHLDILSWAASTMLDGLVVVIFTPDFFKFSLQSEQYSTTEQRTSITHVSYTRHSLPDVLLRSCV</sequence>
<evidence type="ECO:0000256" key="2">
    <source>
        <dbReference type="ARBA" id="ARBA00022692"/>
    </source>
</evidence>
<feature type="domain" description="G-protein coupled receptors family 1 profile" evidence="6">
    <location>
        <begin position="95"/>
        <end position="140"/>
    </location>
</feature>
<keyword evidence="3 5" id="KW-1133">Transmembrane helix</keyword>
<evidence type="ECO:0000256" key="1">
    <source>
        <dbReference type="ARBA" id="ARBA00004370"/>
    </source>
</evidence>
<proteinExistence type="predicted"/>
<evidence type="ECO:0000256" key="4">
    <source>
        <dbReference type="ARBA" id="ARBA00023136"/>
    </source>
</evidence>
<feature type="transmembrane region" description="Helical" evidence="5">
    <location>
        <begin position="74"/>
        <end position="99"/>
    </location>
</feature>
<feature type="transmembrane region" description="Helical" evidence="5">
    <location>
        <begin position="41"/>
        <end position="62"/>
    </location>
</feature>
<keyword evidence="2 5" id="KW-0812">Transmembrane</keyword>
<gene>
    <name evidence="7" type="ORF">L596_012568</name>
</gene>
<reference evidence="7 8" key="2">
    <citation type="journal article" date="2019" name="G3 (Bethesda)">
        <title>Hybrid Assembly of the Genome of the Entomopathogenic Nematode Steinernema carpocapsae Identifies the X-Chromosome.</title>
        <authorList>
            <person name="Serra L."/>
            <person name="Macchietto M."/>
            <person name="Macias-Munoz A."/>
            <person name="McGill C.J."/>
            <person name="Rodriguez I.M."/>
            <person name="Rodriguez B."/>
            <person name="Murad R."/>
            <person name="Mortazavi A."/>
        </authorList>
    </citation>
    <scope>NUCLEOTIDE SEQUENCE [LARGE SCALE GENOMIC DNA]</scope>
    <source>
        <strain evidence="7 8">ALL</strain>
    </source>
</reference>
<dbReference type="CDD" id="cd00637">
    <property type="entry name" value="7tm_classA_rhodopsin-like"/>
    <property type="match status" value="1"/>
</dbReference>
<dbReference type="InterPro" id="IPR017452">
    <property type="entry name" value="GPCR_Rhodpsn_7TM"/>
</dbReference>